<dbReference type="AlphaFoldDB" id="A0A0L0SL63"/>
<dbReference type="VEuPathDB" id="FungiDB:AMAG_18977"/>
<dbReference type="Proteomes" id="UP000054350">
    <property type="component" value="Unassembled WGS sequence"/>
</dbReference>
<accession>A0A0L0SL63</accession>
<reference evidence="1 2" key="1">
    <citation type="submission" date="2009-11" db="EMBL/GenBank/DDBJ databases">
        <title>Annotation of Allomyces macrogynus ATCC 38327.</title>
        <authorList>
            <consortium name="The Broad Institute Genome Sequencing Platform"/>
            <person name="Russ C."/>
            <person name="Cuomo C."/>
            <person name="Burger G."/>
            <person name="Gray M.W."/>
            <person name="Holland P.W.H."/>
            <person name="King N."/>
            <person name="Lang F.B.F."/>
            <person name="Roger A.J."/>
            <person name="Ruiz-Trillo I."/>
            <person name="Young S.K."/>
            <person name="Zeng Q."/>
            <person name="Gargeya S."/>
            <person name="Fitzgerald M."/>
            <person name="Haas B."/>
            <person name="Abouelleil A."/>
            <person name="Alvarado L."/>
            <person name="Arachchi H.M."/>
            <person name="Berlin A."/>
            <person name="Chapman S.B."/>
            <person name="Gearin G."/>
            <person name="Goldberg J."/>
            <person name="Griggs A."/>
            <person name="Gujja S."/>
            <person name="Hansen M."/>
            <person name="Heiman D."/>
            <person name="Howarth C."/>
            <person name="Larimer J."/>
            <person name="Lui A."/>
            <person name="MacDonald P.J.P."/>
            <person name="McCowen C."/>
            <person name="Montmayeur A."/>
            <person name="Murphy C."/>
            <person name="Neiman D."/>
            <person name="Pearson M."/>
            <person name="Priest M."/>
            <person name="Roberts A."/>
            <person name="Saif S."/>
            <person name="Shea T."/>
            <person name="Sisk P."/>
            <person name="Stolte C."/>
            <person name="Sykes S."/>
            <person name="Wortman J."/>
            <person name="Nusbaum C."/>
            <person name="Birren B."/>
        </authorList>
    </citation>
    <scope>NUCLEOTIDE SEQUENCE [LARGE SCALE GENOMIC DNA]</scope>
    <source>
        <strain evidence="1 2">ATCC 38327</strain>
    </source>
</reference>
<evidence type="ECO:0000313" key="2">
    <source>
        <dbReference type="Proteomes" id="UP000054350"/>
    </source>
</evidence>
<name>A0A0L0SL63_ALLM3</name>
<feature type="non-terminal residue" evidence="1">
    <location>
        <position position="1"/>
    </location>
</feature>
<protein>
    <submittedName>
        <fullName evidence="1">Uncharacterized protein</fullName>
    </submittedName>
</protein>
<organism evidence="1 2">
    <name type="scientific">Allomyces macrogynus (strain ATCC 38327)</name>
    <name type="common">Allomyces javanicus var. macrogynus</name>
    <dbReference type="NCBI Taxonomy" id="578462"/>
    <lineage>
        <taxon>Eukaryota</taxon>
        <taxon>Fungi</taxon>
        <taxon>Fungi incertae sedis</taxon>
        <taxon>Blastocladiomycota</taxon>
        <taxon>Blastocladiomycetes</taxon>
        <taxon>Blastocladiales</taxon>
        <taxon>Blastocladiaceae</taxon>
        <taxon>Allomyces</taxon>
    </lineage>
</organism>
<evidence type="ECO:0000313" key="1">
    <source>
        <dbReference type="EMBL" id="KNE63257.1"/>
    </source>
</evidence>
<sequence>AHRWWVAVVTVVVVRRRWHRRVRRVRSRAVVCGHTANPAMVPRRRRAQPLPRDYPQWNDNGNFSCSCRANAAIVSRVSGDLTLPTTGPLPRSHMSPSRTYQVLPRISRAQSRGAQRRVATGVGGGLQPCATTQTPIRVAPPLPRARFNVVLCTRAWSQYPRTMWQS</sequence>
<reference evidence="2" key="2">
    <citation type="submission" date="2009-11" db="EMBL/GenBank/DDBJ databases">
        <title>The Genome Sequence of Allomyces macrogynus strain ATCC 38327.</title>
        <authorList>
            <consortium name="The Broad Institute Genome Sequencing Platform"/>
            <person name="Russ C."/>
            <person name="Cuomo C."/>
            <person name="Shea T."/>
            <person name="Young S.K."/>
            <person name="Zeng Q."/>
            <person name="Koehrsen M."/>
            <person name="Haas B."/>
            <person name="Borodovsky M."/>
            <person name="Guigo R."/>
            <person name="Alvarado L."/>
            <person name="Berlin A."/>
            <person name="Borenstein D."/>
            <person name="Chen Z."/>
            <person name="Engels R."/>
            <person name="Freedman E."/>
            <person name="Gellesch M."/>
            <person name="Goldberg J."/>
            <person name="Griggs A."/>
            <person name="Gujja S."/>
            <person name="Heiman D."/>
            <person name="Hepburn T."/>
            <person name="Howarth C."/>
            <person name="Jen D."/>
            <person name="Larson L."/>
            <person name="Lewis B."/>
            <person name="Mehta T."/>
            <person name="Park D."/>
            <person name="Pearson M."/>
            <person name="Roberts A."/>
            <person name="Saif S."/>
            <person name="Shenoy N."/>
            <person name="Sisk P."/>
            <person name="Stolte C."/>
            <person name="Sykes S."/>
            <person name="Walk T."/>
            <person name="White J."/>
            <person name="Yandava C."/>
            <person name="Burger G."/>
            <person name="Gray M.W."/>
            <person name="Holland P.W.H."/>
            <person name="King N."/>
            <person name="Lang F.B.F."/>
            <person name="Roger A.J."/>
            <person name="Ruiz-Trillo I."/>
            <person name="Lander E."/>
            <person name="Nusbaum C."/>
        </authorList>
    </citation>
    <scope>NUCLEOTIDE SEQUENCE [LARGE SCALE GENOMIC DNA]</scope>
    <source>
        <strain evidence="2">ATCC 38327</strain>
    </source>
</reference>
<proteinExistence type="predicted"/>
<dbReference type="EMBL" id="GG745342">
    <property type="protein sequence ID" value="KNE63257.1"/>
    <property type="molecule type" value="Genomic_DNA"/>
</dbReference>
<keyword evidence="2" id="KW-1185">Reference proteome</keyword>
<gene>
    <name evidence="1" type="ORF">AMAG_18977</name>
</gene>